<name>A0A6G0TLQ0_APHGL</name>
<evidence type="ECO:0000256" key="1">
    <source>
        <dbReference type="ARBA" id="ARBA00009745"/>
    </source>
</evidence>
<keyword evidence="2" id="KW-0812">Transmembrane</keyword>
<evidence type="ECO:0000313" key="4">
    <source>
        <dbReference type="Proteomes" id="UP000475862"/>
    </source>
</evidence>
<sequence>MAYYYVEDIDSSLIVVHMIQTCSKYFPVPTVTDGEDLQYKLRTLNKLYTMWIEEQFNDSSYQSEIYKRICEMFFENVFRHLPLYSYTPDGEINIEMMWELKQLYPVYKVFAAFLNLKGFDEEKLMPYVGKTFINALIQRMDNSCMETERDCVKKILFLLFEKAFYLKTHILQGIINSLLNYGHISINMGVKELLELFRTLMYHKLVKSPIIAKVVYKVFFFQEKHSYFRIVLFYILCFFKYFLMNGFVVLLPLIKHNELCHYAGQLHECFKTAVHEVDAGLGAWFVDNVIGHWSASSADVPSLCQTLAELYFQACDQKGRRQTHQSVVRHIVSCLLMAVTVDGTTVTACLAYTEFCDRLIDDAAANEWEKCDNGEAMERVAKGLIAIYRYHSDYNCVDYSRRLLRRLVSDERHLVGDACRLTVLQVLIEDRPLAMIENLVDNTK</sequence>
<dbReference type="AlphaFoldDB" id="A0A6G0TLQ0"/>
<protein>
    <submittedName>
        <fullName evidence="3">Uncharacterized protein</fullName>
    </submittedName>
</protein>
<dbReference type="InterPro" id="IPR002554">
    <property type="entry name" value="PP2A_B56"/>
</dbReference>
<comment type="similarity">
    <text evidence="1">Belongs to the phosphatase 2A regulatory subunit B56 family.</text>
</comment>
<comment type="caution">
    <text evidence="3">The sequence shown here is derived from an EMBL/GenBank/DDBJ whole genome shotgun (WGS) entry which is preliminary data.</text>
</comment>
<evidence type="ECO:0000313" key="3">
    <source>
        <dbReference type="EMBL" id="KAE9534017.1"/>
    </source>
</evidence>
<keyword evidence="2" id="KW-1133">Transmembrane helix</keyword>
<keyword evidence="2" id="KW-0472">Membrane</keyword>
<dbReference type="GO" id="GO:0007165">
    <property type="term" value="P:signal transduction"/>
    <property type="evidence" value="ECO:0007669"/>
    <property type="project" value="InterPro"/>
</dbReference>
<dbReference type="GO" id="GO:0019888">
    <property type="term" value="F:protein phosphatase regulator activity"/>
    <property type="evidence" value="ECO:0007669"/>
    <property type="project" value="InterPro"/>
</dbReference>
<dbReference type="GO" id="GO:0000159">
    <property type="term" value="C:protein phosphatase type 2A complex"/>
    <property type="evidence" value="ECO:0007669"/>
    <property type="project" value="InterPro"/>
</dbReference>
<feature type="transmembrane region" description="Helical" evidence="2">
    <location>
        <begin position="231"/>
        <end position="254"/>
    </location>
</feature>
<proteinExistence type="inferred from homology"/>
<dbReference type="PANTHER" id="PTHR10257:SF3">
    <property type="entry name" value="SERINE_THREONINE-PROTEIN PHOSPHATASE 2A 56 KDA REGULATORY SUBUNIT GAMMA ISOFORM"/>
    <property type="match status" value="1"/>
</dbReference>
<dbReference type="Pfam" id="PF01603">
    <property type="entry name" value="B56"/>
    <property type="match status" value="1"/>
</dbReference>
<gene>
    <name evidence="3" type="ORF">AGLY_008753</name>
</gene>
<evidence type="ECO:0000256" key="2">
    <source>
        <dbReference type="SAM" id="Phobius"/>
    </source>
</evidence>
<dbReference type="PANTHER" id="PTHR10257">
    <property type="entry name" value="SERINE/THREONINE PROTEIN PHOSPHATASE 2A PP2A REGULATORY SUBUNIT B"/>
    <property type="match status" value="1"/>
</dbReference>
<dbReference type="Proteomes" id="UP000475862">
    <property type="component" value="Unassembled WGS sequence"/>
</dbReference>
<dbReference type="InterPro" id="IPR011989">
    <property type="entry name" value="ARM-like"/>
</dbReference>
<dbReference type="SUPFAM" id="SSF48371">
    <property type="entry name" value="ARM repeat"/>
    <property type="match status" value="1"/>
</dbReference>
<organism evidence="3 4">
    <name type="scientific">Aphis glycines</name>
    <name type="common">Soybean aphid</name>
    <dbReference type="NCBI Taxonomy" id="307491"/>
    <lineage>
        <taxon>Eukaryota</taxon>
        <taxon>Metazoa</taxon>
        <taxon>Ecdysozoa</taxon>
        <taxon>Arthropoda</taxon>
        <taxon>Hexapoda</taxon>
        <taxon>Insecta</taxon>
        <taxon>Pterygota</taxon>
        <taxon>Neoptera</taxon>
        <taxon>Paraneoptera</taxon>
        <taxon>Hemiptera</taxon>
        <taxon>Sternorrhyncha</taxon>
        <taxon>Aphidomorpha</taxon>
        <taxon>Aphidoidea</taxon>
        <taxon>Aphididae</taxon>
        <taxon>Aphidini</taxon>
        <taxon>Aphis</taxon>
        <taxon>Aphis</taxon>
    </lineage>
</organism>
<keyword evidence="4" id="KW-1185">Reference proteome</keyword>
<dbReference type="InterPro" id="IPR016024">
    <property type="entry name" value="ARM-type_fold"/>
</dbReference>
<dbReference type="OrthoDB" id="6622772at2759"/>
<reference evidence="3 4" key="1">
    <citation type="submission" date="2019-08" db="EMBL/GenBank/DDBJ databases">
        <title>The genome of the soybean aphid Biotype 1, its phylome, world population structure and adaptation to the North American continent.</title>
        <authorList>
            <person name="Giordano R."/>
            <person name="Donthu R.K."/>
            <person name="Hernandez A.G."/>
            <person name="Wright C.L."/>
            <person name="Zimin A.V."/>
        </authorList>
    </citation>
    <scope>NUCLEOTIDE SEQUENCE [LARGE SCALE GENOMIC DNA]</scope>
    <source>
        <tissue evidence="3">Whole aphids</tissue>
    </source>
</reference>
<accession>A0A6G0TLQ0</accession>
<dbReference type="Gene3D" id="1.25.10.10">
    <property type="entry name" value="Leucine-rich Repeat Variant"/>
    <property type="match status" value="1"/>
</dbReference>
<dbReference type="EMBL" id="VYZN01000030">
    <property type="protein sequence ID" value="KAE9534017.1"/>
    <property type="molecule type" value="Genomic_DNA"/>
</dbReference>